<dbReference type="OrthoDB" id="9780095at2"/>
<dbReference type="GO" id="GO:0032259">
    <property type="term" value="P:methylation"/>
    <property type="evidence" value="ECO:0007669"/>
    <property type="project" value="UniProtKB-KW"/>
</dbReference>
<dbReference type="InterPro" id="IPR025714">
    <property type="entry name" value="Methyltranfer_dom"/>
</dbReference>
<dbReference type="GO" id="GO:0008168">
    <property type="term" value="F:methyltransferase activity"/>
    <property type="evidence" value="ECO:0007669"/>
    <property type="project" value="UniProtKB-KW"/>
</dbReference>
<organism evidence="2 3">
    <name type="scientific">Oceanobacillus zhaokaii</name>
    <dbReference type="NCBI Taxonomy" id="2052660"/>
    <lineage>
        <taxon>Bacteria</taxon>
        <taxon>Bacillati</taxon>
        <taxon>Bacillota</taxon>
        <taxon>Bacilli</taxon>
        <taxon>Bacillales</taxon>
        <taxon>Bacillaceae</taxon>
        <taxon>Oceanobacillus</taxon>
    </lineage>
</organism>
<evidence type="ECO:0000313" key="3">
    <source>
        <dbReference type="Proteomes" id="UP000253908"/>
    </source>
</evidence>
<accession>A0A345PCQ6</accession>
<sequence length="202" mass="24735">MKEYQYDKLLNIKTTGNQWGFPSTTHYNPYEPTLYYALEVLFDHYELNREDHIIDFGSGKGRLSFFIDYYFHAKVTGIEMNEKFYNMAMKNRERYLHRTKRRGDGVQFYCCLAEEYEIELSANRFYFFNPFSVQIFQKVIQNIMQSVEESPRKIEIILYYPHDDYLYFLDNHPSFARKEEIVLPRMYDKNPYERFVIYRFTD</sequence>
<dbReference type="CDD" id="cd02440">
    <property type="entry name" value="AdoMet_MTases"/>
    <property type="match status" value="1"/>
</dbReference>
<dbReference type="Proteomes" id="UP000253908">
    <property type="component" value="Chromosome"/>
</dbReference>
<dbReference type="AlphaFoldDB" id="A0A345PCQ6"/>
<reference evidence="3" key="1">
    <citation type="submission" date="2017-11" db="EMBL/GenBank/DDBJ databases">
        <authorList>
            <person name="Zhu W."/>
        </authorList>
    </citation>
    <scope>NUCLEOTIDE SEQUENCE [LARGE SCALE GENOMIC DNA]</scope>
    <source>
        <strain evidence="3">160</strain>
    </source>
</reference>
<evidence type="ECO:0000259" key="1">
    <source>
        <dbReference type="Pfam" id="PF13679"/>
    </source>
</evidence>
<dbReference type="InterPro" id="IPR029063">
    <property type="entry name" value="SAM-dependent_MTases_sf"/>
</dbReference>
<keyword evidence="2" id="KW-0489">Methyltransferase</keyword>
<dbReference type="RefSeq" id="WP_114915080.1">
    <property type="nucleotide sequence ID" value="NZ_CP024848.1"/>
</dbReference>
<protein>
    <submittedName>
        <fullName evidence="2">SAM-dependent methyltransferase</fullName>
    </submittedName>
</protein>
<name>A0A345PCQ6_9BACI</name>
<keyword evidence="2" id="KW-0808">Transferase</keyword>
<feature type="domain" description="Methyltransferase" evidence="1">
    <location>
        <begin position="45"/>
        <end position="96"/>
    </location>
</feature>
<dbReference type="Pfam" id="PF13679">
    <property type="entry name" value="Methyltransf_32"/>
    <property type="match status" value="1"/>
</dbReference>
<dbReference type="Gene3D" id="3.40.50.150">
    <property type="entry name" value="Vaccinia Virus protein VP39"/>
    <property type="match status" value="1"/>
</dbReference>
<dbReference type="EMBL" id="CP024848">
    <property type="protein sequence ID" value="AXI07786.1"/>
    <property type="molecule type" value="Genomic_DNA"/>
</dbReference>
<dbReference type="KEGG" id="ocn:CUC15_01770"/>
<evidence type="ECO:0000313" key="2">
    <source>
        <dbReference type="EMBL" id="AXI07786.1"/>
    </source>
</evidence>
<proteinExistence type="predicted"/>
<keyword evidence="3" id="KW-1185">Reference proteome</keyword>
<dbReference type="SUPFAM" id="SSF53335">
    <property type="entry name" value="S-adenosyl-L-methionine-dependent methyltransferases"/>
    <property type="match status" value="1"/>
</dbReference>
<gene>
    <name evidence="2" type="ORF">CUC15_01770</name>
</gene>